<dbReference type="Proteomes" id="UP000813444">
    <property type="component" value="Unassembled WGS sequence"/>
</dbReference>
<dbReference type="OrthoDB" id="630188at2759"/>
<gene>
    <name evidence="2" type="ORF">B0I35DRAFT_433365</name>
</gene>
<keyword evidence="3" id="KW-1185">Reference proteome</keyword>
<organism evidence="2 3">
    <name type="scientific">Stachybotrys elegans</name>
    <dbReference type="NCBI Taxonomy" id="80388"/>
    <lineage>
        <taxon>Eukaryota</taxon>
        <taxon>Fungi</taxon>
        <taxon>Dikarya</taxon>
        <taxon>Ascomycota</taxon>
        <taxon>Pezizomycotina</taxon>
        <taxon>Sordariomycetes</taxon>
        <taxon>Hypocreomycetidae</taxon>
        <taxon>Hypocreales</taxon>
        <taxon>Stachybotryaceae</taxon>
        <taxon>Stachybotrys</taxon>
    </lineage>
</organism>
<dbReference type="GO" id="GO:0016787">
    <property type="term" value="F:hydrolase activity"/>
    <property type="evidence" value="ECO:0007669"/>
    <property type="project" value="InterPro"/>
</dbReference>
<dbReference type="Pfam" id="PF00149">
    <property type="entry name" value="Metallophos"/>
    <property type="match status" value="1"/>
</dbReference>
<dbReference type="AlphaFoldDB" id="A0A8K0SQK6"/>
<evidence type="ECO:0000259" key="1">
    <source>
        <dbReference type="Pfam" id="PF00149"/>
    </source>
</evidence>
<comment type="caution">
    <text evidence="2">The sequence shown here is derived from an EMBL/GenBank/DDBJ whole genome shotgun (WGS) entry which is preliminary data.</text>
</comment>
<reference evidence="2" key="1">
    <citation type="journal article" date="2021" name="Nat. Commun.">
        <title>Genetic determinants of endophytism in the Arabidopsis root mycobiome.</title>
        <authorList>
            <person name="Mesny F."/>
            <person name="Miyauchi S."/>
            <person name="Thiergart T."/>
            <person name="Pickel B."/>
            <person name="Atanasova L."/>
            <person name="Karlsson M."/>
            <person name="Huettel B."/>
            <person name="Barry K.W."/>
            <person name="Haridas S."/>
            <person name="Chen C."/>
            <person name="Bauer D."/>
            <person name="Andreopoulos W."/>
            <person name="Pangilinan J."/>
            <person name="LaButti K."/>
            <person name="Riley R."/>
            <person name="Lipzen A."/>
            <person name="Clum A."/>
            <person name="Drula E."/>
            <person name="Henrissat B."/>
            <person name="Kohler A."/>
            <person name="Grigoriev I.V."/>
            <person name="Martin F.M."/>
            <person name="Hacquard S."/>
        </authorList>
    </citation>
    <scope>NUCLEOTIDE SEQUENCE</scope>
    <source>
        <strain evidence="2">MPI-CAGE-CH-0235</strain>
    </source>
</reference>
<dbReference type="InterPro" id="IPR051693">
    <property type="entry name" value="UPF0046_metallophosphoest"/>
</dbReference>
<accession>A0A8K0SQK6</accession>
<dbReference type="InterPro" id="IPR004843">
    <property type="entry name" value="Calcineurin-like_PHP"/>
</dbReference>
<dbReference type="PANTHER" id="PTHR12905">
    <property type="entry name" value="METALLOPHOSPHOESTERASE"/>
    <property type="match status" value="1"/>
</dbReference>
<proteinExistence type="predicted"/>
<dbReference type="InterPro" id="IPR029052">
    <property type="entry name" value="Metallo-depent_PP-like"/>
</dbReference>
<sequence>MVKTRILIISDTHGTKPVPPPQDGSPPNIQAELTFAGQVRRQATGYRDPLPEADVVLHCGDLTKRSRISEFQNTFDMLRGIKAPLKLCIAGNHDMGLDEDYWKLEYESDPGLPEYVKTIISDARQDGVRYLTEGTYTFDLENGARLTVYASQYTPMYGGWAFQYPDRHDFDIPQGVDIAMTHGPPKGVLDLASNRSRAGCPQLFQAVHHARPKIHCFGHIHEGWGAYIAKWTGDEKEGAFPRVETVIDALNSRHIKHLQDIWPMPFTDDDKVMQAKLEKLVEISKARGVHVDLTAGEASLAAGQETLFVNAAIMDTGYKPSQPPWIVDVDLPSQ</sequence>
<dbReference type="SUPFAM" id="SSF56300">
    <property type="entry name" value="Metallo-dependent phosphatases"/>
    <property type="match status" value="1"/>
</dbReference>
<dbReference type="Gene3D" id="3.60.21.10">
    <property type="match status" value="1"/>
</dbReference>
<dbReference type="CDD" id="cd07379">
    <property type="entry name" value="MPP_239FB"/>
    <property type="match status" value="1"/>
</dbReference>
<evidence type="ECO:0000313" key="2">
    <source>
        <dbReference type="EMBL" id="KAH7316542.1"/>
    </source>
</evidence>
<dbReference type="PANTHER" id="PTHR12905:SF0">
    <property type="entry name" value="CALCINEURIN-LIKE PHOSPHOESTERASE DOMAIN-CONTAINING PROTEIN"/>
    <property type="match status" value="1"/>
</dbReference>
<name>A0A8K0SQK6_9HYPO</name>
<protein>
    <submittedName>
        <fullName evidence="2">Ser/Thr protein phosphatase family protein</fullName>
    </submittedName>
</protein>
<dbReference type="EMBL" id="JAGPNK010000008">
    <property type="protein sequence ID" value="KAH7316542.1"/>
    <property type="molecule type" value="Genomic_DNA"/>
</dbReference>
<feature type="domain" description="Calcineurin-like phosphoesterase" evidence="1">
    <location>
        <begin position="5"/>
        <end position="222"/>
    </location>
</feature>
<evidence type="ECO:0000313" key="3">
    <source>
        <dbReference type="Proteomes" id="UP000813444"/>
    </source>
</evidence>